<dbReference type="EMBL" id="NEDP02002346">
    <property type="protein sequence ID" value="OWF51119.1"/>
    <property type="molecule type" value="Genomic_DNA"/>
</dbReference>
<dbReference type="GO" id="GO:0005794">
    <property type="term" value="C:Golgi apparatus"/>
    <property type="evidence" value="ECO:0007669"/>
    <property type="project" value="TreeGrafter"/>
</dbReference>
<dbReference type="OrthoDB" id="6352234at2759"/>
<accession>A0A210QQX4</accession>
<reference evidence="2 3" key="1">
    <citation type="journal article" date="2017" name="Nat. Ecol. Evol.">
        <title>Scallop genome provides insights into evolution of bilaterian karyotype and development.</title>
        <authorList>
            <person name="Wang S."/>
            <person name="Zhang J."/>
            <person name="Jiao W."/>
            <person name="Li J."/>
            <person name="Xun X."/>
            <person name="Sun Y."/>
            <person name="Guo X."/>
            <person name="Huan P."/>
            <person name="Dong B."/>
            <person name="Zhang L."/>
            <person name="Hu X."/>
            <person name="Sun X."/>
            <person name="Wang J."/>
            <person name="Zhao C."/>
            <person name="Wang Y."/>
            <person name="Wang D."/>
            <person name="Huang X."/>
            <person name="Wang R."/>
            <person name="Lv J."/>
            <person name="Li Y."/>
            <person name="Zhang Z."/>
            <person name="Liu B."/>
            <person name="Lu W."/>
            <person name="Hui Y."/>
            <person name="Liang J."/>
            <person name="Zhou Z."/>
            <person name="Hou R."/>
            <person name="Li X."/>
            <person name="Liu Y."/>
            <person name="Li H."/>
            <person name="Ning X."/>
            <person name="Lin Y."/>
            <person name="Zhao L."/>
            <person name="Xing Q."/>
            <person name="Dou J."/>
            <person name="Li Y."/>
            <person name="Mao J."/>
            <person name="Guo H."/>
            <person name="Dou H."/>
            <person name="Li T."/>
            <person name="Mu C."/>
            <person name="Jiang W."/>
            <person name="Fu Q."/>
            <person name="Fu X."/>
            <person name="Miao Y."/>
            <person name="Liu J."/>
            <person name="Yu Q."/>
            <person name="Li R."/>
            <person name="Liao H."/>
            <person name="Li X."/>
            <person name="Kong Y."/>
            <person name="Jiang Z."/>
            <person name="Chourrout D."/>
            <person name="Li R."/>
            <person name="Bao Z."/>
        </authorList>
    </citation>
    <scope>NUCLEOTIDE SEQUENCE [LARGE SCALE GENOMIC DNA]</scope>
    <source>
        <strain evidence="2 3">PY_sf001</strain>
    </source>
</reference>
<keyword evidence="3" id="KW-1185">Reference proteome</keyword>
<evidence type="ECO:0000313" key="2">
    <source>
        <dbReference type="EMBL" id="OWF51119.1"/>
    </source>
</evidence>
<gene>
    <name evidence="2" type="ORF">KP79_PYT00762</name>
</gene>
<feature type="transmembrane region" description="Helical" evidence="1">
    <location>
        <begin position="47"/>
        <end position="67"/>
    </location>
</feature>
<dbReference type="PANTHER" id="PTHR34009">
    <property type="entry name" value="PROTEIN STAR"/>
    <property type="match status" value="1"/>
</dbReference>
<keyword evidence="1" id="KW-0812">Transmembrane</keyword>
<dbReference type="GO" id="GO:0006888">
    <property type="term" value="P:endoplasmic reticulum to Golgi vesicle-mediated transport"/>
    <property type="evidence" value="ECO:0007669"/>
    <property type="project" value="TreeGrafter"/>
</dbReference>
<dbReference type="GO" id="GO:0016197">
    <property type="term" value="P:endosomal transport"/>
    <property type="evidence" value="ECO:0007669"/>
    <property type="project" value="TreeGrafter"/>
</dbReference>
<name>A0A210QQX4_MIZYE</name>
<dbReference type="GO" id="GO:0031902">
    <property type="term" value="C:late endosome membrane"/>
    <property type="evidence" value="ECO:0007669"/>
    <property type="project" value="TreeGrafter"/>
</dbReference>
<proteinExistence type="predicted"/>
<feature type="transmembrane region" description="Helical" evidence="1">
    <location>
        <begin position="363"/>
        <end position="385"/>
    </location>
</feature>
<keyword evidence="1" id="KW-1133">Transmembrane helix</keyword>
<evidence type="ECO:0000256" key="1">
    <source>
        <dbReference type="SAM" id="Phobius"/>
    </source>
</evidence>
<keyword evidence="1" id="KW-0472">Membrane</keyword>
<dbReference type="PANTHER" id="PTHR34009:SF2">
    <property type="entry name" value="PROTEIN STAR"/>
    <property type="match status" value="1"/>
</dbReference>
<comment type="caution">
    <text evidence="2">The sequence shown here is derived from an EMBL/GenBank/DDBJ whole genome shotgun (WGS) entry which is preliminary data.</text>
</comment>
<dbReference type="Proteomes" id="UP000242188">
    <property type="component" value="Unassembled WGS sequence"/>
</dbReference>
<protein>
    <submittedName>
        <fullName evidence="2">Protein Star</fullName>
    </submittedName>
</protein>
<dbReference type="AlphaFoldDB" id="A0A210QQX4"/>
<evidence type="ECO:0000313" key="3">
    <source>
        <dbReference type="Proteomes" id="UP000242188"/>
    </source>
</evidence>
<dbReference type="GO" id="GO:0005886">
    <property type="term" value="C:plasma membrane"/>
    <property type="evidence" value="ECO:0007669"/>
    <property type="project" value="TreeGrafter"/>
</dbReference>
<organism evidence="2 3">
    <name type="scientific">Mizuhopecten yessoensis</name>
    <name type="common">Japanese scallop</name>
    <name type="synonym">Patinopecten yessoensis</name>
    <dbReference type="NCBI Taxonomy" id="6573"/>
    <lineage>
        <taxon>Eukaryota</taxon>
        <taxon>Metazoa</taxon>
        <taxon>Spiralia</taxon>
        <taxon>Lophotrochozoa</taxon>
        <taxon>Mollusca</taxon>
        <taxon>Bivalvia</taxon>
        <taxon>Autobranchia</taxon>
        <taxon>Pteriomorphia</taxon>
        <taxon>Pectinida</taxon>
        <taxon>Pectinoidea</taxon>
        <taxon>Pectinidae</taxon>
        <taxon>Mizuhopecten</taxon>
    </lineage>
</organism>
<dbReference type="GO" id="GO:0005789">
    <property type="term" value="C:endoplasmic reticulum membrane"/>
    <property type="evidence" value="ECO:0007669"/>
    <property type="project" value="TreeGrafter"/>
</dbReference>
<sequence>MPIILLVLAIQPNAVTKFDLRVKRFVGEKGQVTYPVGTMTTIRYKSLPLWAIYAGGITFVVFFFWYLRSPKTEVPLQVHTGSKLSSKHFNVRKIPQMKDPAFDFNKAIETMNEERTAMDDAKLVDLIRNYLIQVPSEGDTYNLEDPTNLRFSAGQTSYVDQRLHGTEGVFYVETRAFAGESESTSLFFEKTRRWTGLLVEPDPVKFELLRNKNRKAYLLNACVTDKSYPTKRTLFRPDSTDLSKPGSESYTAQCFPLYSILLALEQNVITLLSLNFYELGSESQSEHDLLMSLPFEKLNVTFVGIRNLYSNKVHQAPLEWMMEQKGFELQGRLRTDDQWVNDLVFLNKINKLPTTPFWTSTNIFRAVVLFLVLYGIANVVAYKFLFPKLHLYKVAYGLV</sequence>
<dbReference type="InterPro" id="IPR053202">
    <property type="entry name" value="EGF_Rcpt_Signaling_Reg"/>
</dbReference>